<evidence type="ECO:0000313" key="3">
    <source>
        <dbReference type="Proteomes" id="UP000187172"/>
    </source>
</evidence>
<dbReference type="SUPFAM" id="SSF56300">
    <property type="entry name" value="Metallo-dependent phosphatases"/>
    <property type="match status" value="1"/>
</dbReference>
<protein>
    <recommendedName>
        <fullName evidence="1">Calcineurin-like phosphoesterase domain-containing protein</fullName>
    </recommendedName>
</protein>
<dbReference type="PANTHER" id="PTHR31302:SF32">
    <property type="entry name" value="PHOSPHOESTERASE"/>
    <property type="match status" value="1"/>
</dbReference>
<dbReference type="RefSeq" id="WP_076170071.1">
    <property type="nucleotide sequence ID" value="NZ_MRTP01000002.1"/>
</dbReference>
<reference evidence="2 3" key="1">
    <citation type="submission" date="2016-11" db="EMBL/GenBank/DDBJ databases">
        <title>Paenibacillus species isolates.</title>
        <authorList>
            <person name="Beno S.M."/>
        </authorList>
    </citation>
    <scope>NUCLEOTIDE SEQUENCE [LARGE SCALE GENOMIC DNA]</scope>
    <source>
        <strain evidence="2 3">FSL R5-0378</strain>
    </source>
</reference>
<organism evidence="2 3">
    <name type="scientific">Paenibacillus rhizosphaerae</name>
    <dbReference type="NCBI Taxonomy" id="297318"/>
    <lineage>
        <taxon>Bacteria</taxon>
        <taxon>Bacillati</taxon>
        <taxon>Bacillota</taxon>
        <taxon>Bacilli</taxon>
        <taxon>Bacillales</taxon>
        <taxon>Paenibacillaceae</taxon>
        <taxon>Paenibacillus</taxon>
    </lineage>
</organism>
<comment type="caution">
    <text evidence="2">The sequence shown here is derived from an EMBL/GenBank/DDBJ whole genome shotgun (WGS) entry which is preliminary data.</text>
</comment>
<proteinExistence type="predicted"/>
<name>A0A1R1EV89_9BACL</name>
<accession>A0A1R1EV89</accession>
<dbReference type="InterPro" id="IPR051158">
    <property type="entry name" value="Metallophosphoesterase_sf"/>
</dbReference>
<dbReference type="EMBL" id="MRTP01000002">
    <property type="protein sequence ID" value="OMF55679.1"/>
    <property type="molecule type" value="Genomic_DNA"/>
</dbReference>
<dbReference type="Pfam" id="PF00149">
    <property type="entry name" value="Metallophos"/>
    <property type="match status" value="1"/>
</dbReference>
<keyword evidence="3" id="KW-1185">Reference proteome</keyword>
<dbReference type="AlphaFoldDB" id="A0A1R1EV89"/>
<evidence type="ECO:0000259" key="1">
    <source>
        <dbReference type="Pfam" id="PF00149"/>
    </source>
</evidence>
<gene>
    <name evidence="2" type="ORF">BK138_13605</name>
</gene>
<sequence>MVAPWLVWAGAGVAAAAAALYARMSYEARLELVQQADVRLERLPKPFDGCKLLFISDLHSRRLTGKTIRQLAGTVDWVILGGDIMERNVPLSQVEHNLRLLTEIAPVYAVYGNHDYKADPEGLEKLMNACGVTLLRDENVPLLRNGARLWLTGVDYPRYKRNDYPPVPQLPVRDAGAECRILAVHDPAWLQKQKTIQADLVLAGHTHGGQITLPWLGPIRLNQFYRKYASGWFEWEQPEAEVRRPRMLISRGFGTRRVPLRLCCPAEMHVLTLRTESIEKTQINE</sequence>
<dbReference type="InterPro" id="IPR004843">
    <property type="entry name" value="Calcineurin-like_PHP"/>
</dbReference>
<dbReference type="GO" id="GO:0016020">
    <property type="term" value="C:membrane"/>
    <property type="evidence" value="ECO:0007669"/>
    <property type="project" value="GOC"/>
</dbReference>
<feature type="domain" description="Calcineurin-like phosphoesterase" evidence="1">
    <location>
        <begin position="51"/>
        <end position="208"/>
    </location>
</feature>
<evidence type="ECO:0000313" key="2">
    <source>
        <dbReference type="EMBL" id="OMF55679.1"/>
    </source>
</evidence>
<dbReference type="InterPro" id="IPR029052">
    <property type="entry name" value="Metallo-depent_PP-like"/>
</dbReference>
<dbReference type="STRING" id="297318.BK138_13605"/>
<dbReference type="Proteomes" id="UP000187172">
    <property type="component" value="Unassembled WGS sequence"/>
</dbReference>
<dbReference type="GO" id="GO:0009245">
    <property type="term" value="P:lipid A biosynthetic process"/>
    <property type="evidence" value="ECO:0007669"/>
    <property type="project" value="TreeGrafter"/>
</dbReference>
<dbReference type="PANTHER" id="PTHR31302">
    <property type="entry name" value="TRANSMEMBRANE PROTEIN WITH METALLOPHOSPHOESTERASE DOMAIN-RELATED"/>
    <property type="match status" value="1"/>
</dbReference>
<dbReference type="GO" id="GO:0008758">
    <property type="term" value="F:UDP-2,3-diacylglucosamine hydrolase activity"/>
    <property type="evidence" value="ECO:0007669"/>
    <property type="project" value="TreeGrafter"/>
</dbReference>
<dbReference type="Gene3D" id="3.60.21.10">
    <property type="match status" value="1"/>
</dbReference>